<dbReference type="AlphaFoldDB" id="A0A2P4ERB2"/>
<proteinExistence type="predicted"/>
<keyword evidence="6" id="KW-1185">Reference proteome</keyword>
<gene>
    <name evidence="5" type="ORF">C1949_16955</name>
</gene>
<dbReference type="Pfam" id="PF01152">
    <property type="entry name" value="Bac_globin"/>
    <property type="match status" value="1"/>
</dbReference>
<dbReference type="InterPro" id="IPR009050">
    <property type="entry name" value="Globin-like_sf"/>
</dbReference>
<dbReference type="EMBL" id="PPSK01000022">
    <property type="protein sequence ID" value="POB01146.1"/>
    <property type="molecule type" value="Genomic_DNA"/>
</dbReference>
<dbReference type="OrthoDB" id="9790913at2"/>
<name>A0A2P4ERB2_9GAMM</name>
<evidence type="ECO:0000256" key="3">
    <source>
        <dbReference type="ARBA" id="ARBA00022723"/>
    </source>
</evidence>
<dbReference type="SUPFAM" id="SSF46458">
    <property type="entry name" value="Globin-like"/>
    <property type="match status" value="1"/>
</dbReference>
<dbReference type="InterPro" id="IPR001486">
    <property type="entry name" value="Hemoglobin_trunc"/>
</dbReference>
<dbReference type="Gene3D" id="1.10.490.10">
    <property type="entry name" value="Globins"/>
    <property type="match status" value="1"/>
</dbReference>
<keyword evidence="1" id="KW-0813">Transport</keyword>
<sequence length="143" mass="15893">MTQSLPPYGTADASYQAAGGIDGIRLLVDDFYQEMDSWEGAQELRALHAPDLASARAKLTAFLSGWLGGPRLFQQQYGGISIPAFHAKWDVGPELRDQWLECMARAIAKQPYHPTFASYLLEQLRVPANRVVQASQAMRQAQQ</sequence>
<dbReference type="GO" id="GO:0019825">
    <property type="term" value="F:oxygen binding"/>
    <property type="evidence" value="ECO:0007669"/>
    <property type="project" value="InterPro"/>
</dbReference>
<dbReference type="RefSeq" id="WP_104739609.1">
    <property type="nucleotide sequence ID" value="NZ_BMHR01000005.1"/>
</dbReference>
<organism evidence="5 6">
    <name type="scientific">Halopseudomonas oceani</name>
    <dbReference type="NCBI Taxonomy" id="1708783"/>
    <lineage>
        <taxon>Bacteria</taxon>
        <taxon>Pseudomonadati</taxon>
        <taxon>Pseudomonadota</taxon>
        <taxon>Gammaproteobacteria</taxon>
        <taxon>Pseudomonadales</taxon>
        <taxon>Pseudomonadaceae</taxon>
        <taxon>Halopseudomonas</taxon>
    </lineage>
</organism>
<evidence type="ECO:0000313" key="6">
    <source>
        <dbReference type="Proteomes" id="UP000243451"/>
    </source>
</evidence>
<evidence type="ECO:0000256" key="4">
    <source>
        <dbReference type="ARBA" id="ARBA00023004"/>
    </source>
</evidence>
<reference evidence="5 6" key="1">
    <citation type="submission" date="2018-01" db="EMBL/GenBank/DDBJ databases">
        <title>Draft genome of the type strain Pseudomonas oceani DSM 100277 isolated from the deep water in Okinawa trough, northwestern Pacific Ocean.</title>
        <authorList>
            <person name="Gomila M."/>
            <person name="Mulet M."/>
            <person name="Garcia-Valdes E."/>
            <person name="Lalucat J."/>
        </authorList>
    </citation>
    <scope>NUCLEOTIDE SEQUENCE [LARGE SCALE GENOMIC DNA]</scope>
    <source>
        <strain evidence="5 6">DSM 100277</strain>
    </source>
</reference>
<accession>A0A2P4ERB2</accession>
<dbReference type="InterPro" id="IPR012292">
    <property type="entry name" value="Globin/Proto"/>
</dbReference>
<dbReference type="GO" id="GO:0020037">
    <property type="term" value="F:heme binding"/>
    <property type="evidence" value="ECO:0007669"/>
    <property type="project" value="InterPro"/>
</dbReference>
<keyword evidence="4" id="KW-0408">Iron</keyword>
<dbReference type="GO" id="GO:0046872">
    <property type="term" value="F:metal ion binding"/>
    <property type="evidence" value="ECO:0007669"/>
    <property type="project" value="UniProtKB-KW"/>
</dbReference>
<evidence type="ECO:0000256" key="2">
    <source>
        <dbReference type="ARBA" id="ARBA00022617"/>
    </source>
</evidence>
<keyword evidence="3" id="KW-0479">Metal-binding</keyword>
<protein>
    <submittedName>
        <fullName evidence="5">Globin</fullName>
    </submittedName>
</protein>
<dbReference type="Proteomes" id="UP000243451">
    <property type="component" value="Unassembled WGS sequence"/>
</dbReference>
<dbReference type="CDD" id="cd14773">
    <property type="entry name" value="TrHb2_PhHbO-like_O"/>
    <property type="match status" value="1"/>
</dbReference>
<keyword evidence="2" id="KW-0349">Heme</keyword>
<evidence type="ECO:0000256" key="1">
    <source>
        <dbReference type="ARBA" id="ARBA00022448"/>
    </source>
</evidence>
<evidence type="ECO:0000313" key="5">
    <source>
        <dbReference type="EMBL" id="POB01146.1"/>
    </source>
</evidence>
<comment type="caution">
    <text evidence="5">The sequence shown here is derived from an EMBL/GenBank/DDBJ whole genome shotgun (WGS) entry which is preliminary data.</text>
</comment>